<dbReference type="SUPFAM" id="SSF69318">
    <property type="entry name" value="Integrin alpha N-terminal domain"/>
    <property type="match status" value="1"/>
</dbReference>
<dbReference type="Proteomes" id="UP000662818">
    <property type="component" value="Chromosome"/>
</dbReference>
<evidence type="ECO:0000256" key="1">
    <source>
        <dbReference type="ARBA" id="ARBA00022729"/>
    </source>
</evidence>
<dbReference type="PANTHER" id="PTHR46580">
    <property type="entry name" value="SENSOR KINASE-RELATED"/>
    <property type="match status" value="1"/>
</dbReference>
<gene>
    <name evidence="2" type="ORF">CFH99_05875</name>
</gene>
<dbReference type="Pfam" id="PF13517">
    <property type="entry name" value="FG-GAP_3"/>
    <property type="match status" value="1"/>
</dbReference>
<dbReference type="Gene3D" id="2.40.128.340">
    <property type="match status" value="1"/>
</dbReference>
<dbReference type="PANTHER" id="PTHR46580:SF4">
    <property type="entry name" value="ATP_GTP-BINDING PROTEIN"/>
    <property type="match status" value="1"/>
</dbReference>
<reference evidence="2 3" key="1">
    <citation type="submission" date="2017-06" db="EMBL/GenBank/DDBJ databases">
        <title>Complete Genome Sequence of the Soil Carbazole-Degrading Bacterium Nocardioides aromaticivorans IC177.</title>
        <authorList>
            <person name="Vejarano F."/>
            <person name="Suzuki-Minakuchi C."/>
            <person name="Ohtsubo Y."/>
            <person name="Tsuda M."/>
            <person name="Okada K."/>
            <person name="Nojiri H."/>
        </authorList>
    </citation>
    <scope>NUCLEOTIDE SEQUENCE [LARGE SCALE GENOMIC DNA]</scope>
    <source>
        <strain evidence="2 3">IC177</strain>
    </source>
</reference>
<evidence type="ECO:0000313" key="2">
    <source>
        <dbReference type="EMBL" id="QSR25148.1"/>
    </source>
</evidence>
<sequence length="255" mass="26962">MSLSSLKEFGDPEVQVVSGDFDGDGDQDLAVASPNDRNVDISVLANDGTGTFADPALWLSLPNAVMDVLRLYPGDFDKDGDTDLWAQLPSERLDDEDYDGYYSGDRGYALLTSTGSKLEAGAVGSTGKYFQALLVGDVTGDGTASLVGIDTNSVDETIEVKAYDVSSGTIQEVKGFTGTSKIGSRNLQGATLSDVDGDGKADVVFVVKGFTESKFSGVQVMTSTGAVFESALVWAETPTCQDDDCRIEFIGTSRY</sequence>
<dbReference type="InterPro" id="IPR013517">
    <property type="entry name" value="FG-GAP"/>
</dbReference>
<evidence type="ECO:0008006" key="4">
    <source>
        <dbReference type="Google" id="ProtNLM"/>
    </source>
</evidence>
<name>A0ABX7PHE7_9ACTN</name>
<dbReference type="InterPro" id="IPR028994">
    <property type="entry name" value="Integrin_alpha_N"/>
</dbReference>
<accession>A0ABX7PHE7</accession>
<keyword evidence="3" id="KW-1185">Reference proteome</keyword>
<protein>
    <recommendedName>
        <fullName evidence="4">VCBS repeat-containing protein</fullName>
    </recommendedName>
</protein>
<evidence type="ECO:0000313" key="3">
    <source>
        <dbReference type="Proteomes" id="UP000662818"/>
    </source>
</evidence>
<organism evidence="2 3">
    <name type="scientific">Nocardioides aromaticivorans</name>
    <dbReference type="NCBI Taxonomy" id="200618"/>
    <lineage>
        <taxon>Bacteria</taxon>
        <taxon>Bacillati</taxon>
        <taxon>Actinomycetota</taxon>
        <taxon>Actinomycetes</taxon>
        <taxon>Propionibacteriales</taxon>
        <taxon>Nocardioidaceae</taxon>
        <taxon>Nocardioides</taxon>
    </lineage>
</organism>
<dbReference type="EMBL" id="CP022295">
    <property type="protein sequence ID" value="QSR25148.1"/>
    <property type="molecule type" value="Genomic_DNA"/>
</dbReference>
<proteinExistence type="predicted"/>
<keyword evidence="1" id="KW-0732">Signal</keyword>